<feature type="compositionally biased region" description="Polar residues" evidence="1">
    <location>
        <begin position="111"/>
        <end position="121"/>
    </location>
</feature>
<evidence type="ECO:0000313" key="3">
    <source>
        <dbReference type="Proteomes" id="UP001195483"/>
    </source>
</evidence>
<reference evidence="2" key="1">
    <citation type="journal article" date="2021" name="Genome Biol. Evol.">
        <title>A High-Quality Reference Genome for a Parasitic Bivalve with Doubly Uniparental Inheritance (Bivalvia: Unionida).</title>
        <authorList>
            <person name="Smith C.H."/>
        </authorList>
    </citation>
    <scope>NUCLEOTIDE SEQUENCE</scope>
    <source>
        <strain evidence="2">CHS0354</strain>
    </source>
</reference>
<accession>A0AAE0T934</accession>
<reference evidence="2" key="3">
    <citation type="submission" date="2023-05" db="EMBL/GenBank/DDBJ databases">
        <authorList>
            <person name="Smith C.H."/>
        </authorList>
    </citation>
    <scope>NUCLEOTIDE SEQUENCE</scope>
    <source>
        <strain evidence="2">CHS0354</strain>
        <tissue evidence="2">Mantle</tissue>
    </source>
</reference>
<gene>
    <name evidence="2" type="ORF">CHS0354_006436</name>
</gene>
<dbReference type="EMBL" id="JAEAOA010000444">
    <property type="protein sequence ID" value="KAK3606082.1"/>
    <property type="molecule type" value="Genomic_DNA"/>
</dbReference>
<dbReference type="Proteomes" id="UP001195483">
    <property type="component" value="Unassembled WGS sequence"/>
</dbReference>
<reference evidence="2" key="2">
    <citation type="journal article" date="2021" name="Genome Biol. Evol.">
        <title>Developing a high-quality reference genome for a parasitic bivalve with doubly uniparental inheritance (Bivalvia: Unionida).</title>
        <authorList>
            <person name="Smith C.H."/>
        </authorList>
    </citation>
    <scope>NUCLEOTIDE SEQUENCE</scope>
    <source>
        <strain evidence="2">CHS0354</strain>
        <tissue evidence="2">Mantle</tissue>
    </source>
</reference>
<proteinExistence type="predicted"/>
<sequence>MEHVQWHCLYHKTRFQRLDGAYITKDPELDVLKPRINTLRDGRSILFTVQGSDKLLDEQFICSSKGGSDSFTIGYSDALRGDFLSENPRFLQRPKSSSKEKPEKLRRRQTAKFSSVDMSRWSQHDFSFRSP</sequence>
<protein>
    <submittedName>
        <fullName evidence="2">Uncharacterized protein</fullName>
    </submittedName>
</protein>
<name>A0AAE0T934_9BIVA</name>
<organism evidence="2 3">
    <name type="scientific">Potamilus streckersoni</name>
    <dbReference type="NCBI Taxonomy" id="2493646"/>
    <lineage>
        <taxon>Eukaryota</taxon>
        <taxon>Metazoa</taxon>
        <taxon>Spiralia</taxon>
        <taxon>Lophotrochozoa</taxon>
        <taxon>Mollusca</taxon>
        <taxon>Bivalvia</taxon>
        <taxon>Autobranchia</taxon>
        <taxon>Heteroconchia</taxon>
        <taxon>Palaeoheterodonta</taxon>
        <taxon>Unionida</taxon>
        <taxon>Unionoidea</taxon>
        <taxon>Unionidae</taxon>
        <taxon>Ambleminae</taxon>
        <taxon>Lampsilini</taxon>
        <taxon>Potamilus</taxon>
    </lineage>
</organism>
<dbReference type="AlphaFoldDB" id="A0AAE0T934"/>
<comment type="caution">
    <text evidence="2">The sequence shown here is derived from an EMBL/GenBank/DDBJ whole genome shotgun (WGS) entry which is preliminary data.</text>
</comment>
<feature type="region of interest" description="Disordered" evidence="1">
    <location>
        <begin position="89"/>
        <end position="131"/>
    </location>
</feature>
<evidence type="ECO:0000256" key="1">
    <source>
        <dbReference type="SAM" id="MobiDB-lite"/>
    </source>
</evidence>
<evidence type="ECO:0000313" key="2">
    <source>
        <dbReference type="EMBL" id="KAK3606082.1"/>
    </source>
</evidence>
<keyword evidence="3" id="KW-1185">Reference proteome</keyword>
<feature type="compositionally biased region" description="Basic and acidic residues" evidence="1">
    <location>
        <begin position="122"/>
        <end position="131"/>
    </location>
</feature>